<protein>
    <submittedName>
        <fullName evidence="2">Uncharacterized protein</fullName>
    </submittedName>
</protein>
<organism evidence="2 3">
    <name type="scientific">Stylophora pistillata</name>
    <name type="common">Smooth cauliflower coral</name>
    <dbReference type="NCBI Taxonomy" id="50429"/>
    <lineage>
        <taxon>Eukaryota</taxon>
        <taxon>Metazoa</taxon>
        <taxon>Cnidaria</taxon>
        <taxon>Anthozoa</taxon>
        <taxon>Hexacorallia</taxon>
        <taxon>Scleractinia</taxon>
        <taxon>Astrocoeniina</taxon>
        <taxon>Pocilloporidae</taxon>
        <taxon>Stylophora</taxon>
    </lineage>
</organism>
<proteinExistence type="predicted"/>
<evidence type="ECO:0000256" key="1">
    <source>
        <dbReference type="SAM" id="MobiDB-lite"/>
    </source>
</evidence>
<accession>A0A2B4RZH1</accession>
<feature type="region of interest" description="Disordered" evidence="1">
    <location>
        <begin position="132"/>
        <end position="196"/>
    </location>
</feature>
<dbReference type="AlphaFoldDB" id="A0A2B4RZH1"/>
<keyword evidence="3" id="KW-1185">Reference proteome</keyword>
<name>A0A2B4RZH1_STYPI</name>
<dbReference type="OrthoDB" id="5982399at2759"/>
<feature type="region of interest" description="Disordered" evidence="1">
    <location>
        <begin position="58"/>
        <end position="111"/>
    </location>
</feature>
<evidence type="ECO:0000313" key="3">
    <source>
        <dbReference type="Proteomes" id="UP000225706"/>
    </source>
</evidence>
<feature type="compositionally biased region" description="Low complexity" evidence="1">
    <location>
        <begin position="150"/>
        <end position="160"/>
    </location>
</feature>
<dbReference type="EMBL" id="LSMT01000194">
    <property type="protein sequence ID" value="PFX23854.1"/>
    <property type="molecule type" value="Genomic_DNA"/>
</dbReference>
<reference evidence="3" key="1">
    <citation type="journal article" date="2017" name="bioRxiv">
        <title>Comparative analysis of the genomes of Stylophora pistillata and Acropora digitifera provides evidence for extensive differences between species of corals.</title>
        <authorList>
            <person name="Voolstra C.R."/>
            <person name="Li Y."/>
            <person name="Liew Y.J."/>
            <person name="Baumgarten S."/>
            <person name="Zoccola D."/>
            <person name="Flot J.-F."/>
            <person name="Tambutte S."/>
            <person name="Allemand D."/>
            <person name="Aranda M."/>
        </authorList>
    </citation>
    <scope>NUCLEOTIDE SEQUENCE [LARGE SCALE GENOMIC DNA]</scope>
</reference>
<gene>
    <name evidence="2" type="ORF">AWC38_SpisGene11569</name>
</gene>
<evidence type="ECO:0000313" key="2">
    <source>
        <dbReference type="EMBL" id="PFX23854.1"/>
    </source>
</evidence>
<sequence>MSLNAGGYRASDLSREMTLRNASENRRLAGHLQHLDLQLQQNLVNMQAEILDLKQSRKGTLVARHQRPKGSFGRTVRNPRQGKDRQNRSGSRLVSPLTIQGNSKEISQPFLPQISTENRALVGKQDFGVETRLNSSNSRAGSRRARELSSDNYLLSSNLYRPKSSPNLNENPERSKDTNRPCPDSSRGTKFRPLEKSYKKLRPNTRLGEQGINEENGLKQTGSDAIPTINIEDQSEPCEWELEANSKAENQGAYENDEGFLSDEELFRNSLLLRADRDDGLSRSMPDLSSLGFMDFNEVIDQRLRKLQEELPSKEEMRKVRYLRFRDEPTPPSLLSVFNKGSVGELDKIDE</sequence>
<feature type="compositionally biased region" description="Polar residues" evidence="1">
    <location>
        <begin position="88"/>
        <end position="106"/>
    </location>
</feature>
<dbReference type="Proteomes" id="UP000225706">
    <property type="component" value="Unassembled WGS sequence"/>
</dbReference>
<comment type="caution">
    <text evidence="2">The sequence shown here is derived from an EMBL/GenBank/DDBJ whole genome shotgun (WGS) entry which is preliminary data.</text>
</comment>